<dbReference type="CDD" id="cd00920">
    <property type="entry name" value="Cupredoxin"/>
    <property type="match status" value="1"/>
</dbReference>
<evidence type="ECO:0000313" key="4">
    <source>
        <dbReference type="EMBL" id="THH28243.1"/>
    </source>
</evidence>
<accession>A0A4V3XI85</accession>
<evidence type="ECO:0000256" key="3">
    <source>
        <dbReference type="SAM" id="SignalP"/>
    </source>
</evidence>
<keyword evidence="5" id="KW-1185">Reference proteome</keyword>
<feature type="transmembrane region" description="Helical" evidence="2">
    <location>
        <begin position="225"/>
        <end position="245"/>
    </location>
</feature>
<feature type="compositionally biased region" description="Low complexity" evidence="1">
    <location>
        <begin position="189"/>
        <end position="203"/>
    </location>
</feature>
<feature type="compositionally biased region" description="Low complexity" evidence="1">
    <location>
        <begin position="211"/>
        <end position="221"/>
    </location>
</feature>
<feature type="signal peptide" evidence="3">
    <location>
        <begin position="1"/>
        <end position="18"/>
    </location>
</feature>
<keyword evidence="2" id="KW-0812">Transmembrane</keyword>
<sequence length="246" mass="23923">MRTAFFTAVLSLAAAAFAQNTTIQVQVGGDSTTSGGVFQFIPAQINATVGSVITFNFSGNPGNHTVAQSTAADPCNPLSGGFSSGFISVPAGSTGFPTWNLTVLSSEPIWFFCAQRLPSPHCYNGMVGGINVSPTNFANVQSSAKALLASFSASSTEPGVPTGALSGSGAAASAGPGPLTGSFVGESTPTGSLSIASPSSSGTPSGGSSAGGAPSPTTTPSAASMGAVVSFSAVALALLSSVVVLM</sequence>
<evidence type="ECO:0000256" key="1">
    <source>
        <dbReference type="SAM" id="MobiDB-lite"/>
    </source>
</evidence>
<organism evidence="4 5">
    <name type="scientific">Antrodiella citrinella</name>
    <dbReference type="NCBI Taxonomy" id="2447956"/>
    <lineage>
        <taxon>Eukaryota</taxon>
        <taxon>Fungi</taxon>
        <taxon>Dikarya</taxon>
        <taxon>Basidiomycota</taxon>
        <taxon>Agaricomycotina</taxon>
        <taxon>Agaricomycetes</taxon>
        <taxon>Polyporales</taxon>
        <taxon>Steccherinaceae</taxon>
        <taxon>Antrodiella</taxon>
    </lineage>
</organism>
<dbReference type="EMBL" id="SGPM01000192">
    <property type="protein sequence ID" value="THH28243.1"/>
    <property type="molecule type" value="Genomic_DNA"/>
</dbReference>
<keyword evidence="3" id="KW-0732">Signal</keyword>
<proteinExistence type="predicted"/>
<dbReference type="OrthoDB" id="2331100at2759"/>
<evidence type="ECO:0000313" key="5">
    <source>
        <dbReference type="Proteomes" id="UP000308730"/>
    </source>
</evidence>
<feature type="region of interest" description="Disordered" evidence="1">
    <location>
        <begin position="188"/>
        <end position="221"/>
    </location>
</feature>
<dbReference type="SUPFAM" id="SSF49503">
    <property type="entry name" value="Cupredoxins"/>
    <property type="match status" value="1"/>
</dbReference>
<feature type="chain" id="PRO_5020310058" description="Phytocyanin domain-containing protein" evidence="3">
    <location>
        <begin position="19"/>
        <end position="246"/>
    </location>
</feature>
<keyword evidence="2" id="KW-1133">Transmembrane helix</keyword>
<gene>
    <name evidence="4" type="ORF">EUX98_g5951</name>
</gene>
<evidence type="ECO:0000256" key="2">
    <source>
        <dbReference type="SAM" id="Phobius"/>
    </source>
</evidence>
<dbReference type="PANTHER" id="PTHR34883">
    <property type="entry name" value="SERINE-RICH PROTEIN, PUTATIVE-RELATED-RELATED"/>
    <property type="match status" value="1"/>
</dbReference>
<dbReference type="Proteomes" id="UP000308730">
    <property type="component" value="Unassembled WGS sequence"/>
</dbReference>
<protein>
    <recommendedName>
        <fullName evidence="6">Phytocyanin domain-containing protein</fullName>
    </recommendedName>
</protein>
<dbReference type="PANTHER" id="PTHR34883:SF15">
    <property type="entry name" value="EXTRACELLULAR SERINE-RICH PROTEIN"/>
    <property type="match status" value="1"/>
</dbReference>
<dbReference type="AlphaFoldDB" id="A0A4V3XI85"/>
<reference evidence="4 5" key="1">
    <citation type="submission" date="2019-02" db="EMBL/GenBank/DDBJ databases">
        <title>Genome sequencing of the rare red list fungi Antrodiella citrinella (Flaviporus citrinellus).</title>
        <authorList>
            <person name="Buettner E."/>
            <person name="Kellner H."/>
        </authorList>
    </citation>
    <scope>NUCLEOTIDE SEQUENCE [LARGE SCALE GENOMIC DNA]</scope>
    <source>
        <strain evidence="4 5">DSM 108506</strain>
    </source>
</reference>
<comment type="caution">
    <text evidence="4">The sequence shown here is derived from an EMBL/GenBank/DDBJ whole genome shotgun (WGS) entry which is preliminary data.</text>
</comment>
<dbReference type="Gene3D" id="2.60.40.420">
    <property type="entry name" value="Cupredoxins - blue copper proteins"/>
    <property type="match status" value="1"/>
</dbReference>
<name>A0A4V3XI85_9APHY</name>
<keyword evidence="2" id="KW-0472">Membrane</keyword>
<dbReference type="InterPro" id="IPR052953">
    <property type="entry name" value="Ser-rich/MCO-related"/>
</dbReference>
<evidence type="ECO:0008006" key="6">
    <source>
        <dbReference type="Google" id="ProtNLM"/>
    </source>
</evidence>
<dbReference type="InterPro" id="IPR008972">
    <property type="entry name" value="Cupredoxin"/>
</dbReference>